<comment type="caution">
    <text evidence="2">The sequence shown here is derived from an EMBL/GenBank/DDBJ whole genome shotgun (WGS) entry which is preliminary data.</text>
</comment>
<feature type="non-terminal residue" evidence="2">
    <location>
        <position position="1"/>
    </location>
</feature>
<name>X1JNL3_9ZZZZ</name>
<reference evidence="2" key="1">
    <citation type="journal article" date="2014" name="Front. Microbiol.">
        <title>High frequency of phylogenetically diverse reductive dehalogenase-homologous genes in deep subseafloor sedimentary metagenomes.</title>
        <authorList>
            <person name="Kawai M."/>
            <person name="Futagami T."/>
            <person name="Toyoda A."/>
            <person name="Takaki Y."/>
            <person name="Nishi S."/>
            <person name="Hori S."/>
            <person name="Arai W."/>
            <person name="Tsubouchi T."/>
            <person name="Morono Y."/>
            <person name="Uchiyama I."/>
            <person name="Ito T."/>
            <person name="Fujiyama A."/>
            <person name="Inagaki F."/>
            <person name="Takami H."/>
        </authorList>
    </citation>
    <scope>NUCLEOTIDE SEQUENCE</scope>
    <source>
        <strain evidence="2">Expedition CK06-06</strain>
    </source>
</reference>
<evidence type="ECO:0000259" key="1">
    <source>
        <dbReference type="Pfam" id="PF04069"/>
    </source>
</evidence>
<protein>
    <recommendedName>
        <fullName evidence="1">ABC-type glycine betaine transport system substrate-binding domain-containing protein</fullName>
    </recommendedName>
</protein>
<sequence>YGLRFAERKQYQSTFMYEAVTTGEVDVISAFSSDGRIAAYDLVVLDDPKHVIPPYDAVVLVSPKAAKDRRLVESLRPLIGTVPVRWMREANLMVDRDENKRTVDQAAAWLRERLAGPPSAK</sequence>
<proteinExistence type="predicted"/>
<dbReference type="Pfam" id="PF04069">
    <property type="entry name" value="OpuAC"/>
    <property type="match status" value="1"/>
</dbReference>
<accession>X1JNL3</accession>
<dbReference type="Gene3D" id="3.40.190.10">
    <property type="entry name" value="Periplasmic binding protein-like II"/>
    <property type="match status" value="1"/>
</dbReference>
<dbReference type="GO" id="GO:0043190">
    <property type="term" value="C:ATP-binding cassette (ABC) transporter complex"/>
    <property type="evidence" value="ECO:0007669"/>
    <property type="project" value="InterPro"/>
</dbReference>
<dbReference type="InterPro" id="IPR007210">
    <property type="entry name" value="ABC_Gly_betaine_transp_sub-bd"/>
</dbReference>
<organism evidence="2">
    <name type="scientific">marine sediment metagenome</name>
    <dbReference type="NCBI Taxonomy" id="412755"/>
    <lineage>
        <taxon>unclassified sequences</taxon>
        <taxon>metagenomes</taxon>
        <taxon>ecological metagenomes</taxon>
    </lineage>
</organism>
<gene>
    <name evidence="2" type="ORF">S03H2_69300</name>
</gene>
<dbReference type="AlphaFoldDB" id="X1JNL3"/>
<dbReference type="EMBL" id="BARU01045761">
    <property type="protein sequence ID" value="GAH96331.1"/>
    <property type="molecule type" value="Genomic_DNA"/>
</dbReference>
<feature type="domain" description="ABC-type glycine betaine transport system substrate-binding" evidence="1">
    <location>
        <begin position="1"/>
        <end position="112"/>
    </location>
</feature>
<dbReference type="GO" id="GO:0022857">
    <property type="term" value="F:transmembrane transporter activity"/>
    <property type="evidence" value="ECO:0007669"/>
    <property type="project" value="InterPro"/>
</dbReference>
<dbReference type="SUPFAM" id="SSF53850">
    <property type="entry name" value="Periplasmic binding protein-like II"/>
    <property type="match status" value="1"/>
</dbReference>
<evidence type="ECO:0000313" key="2">
    <source>
        <dbReference type="EMBL" id="GAH96331.1"/>
    </source>
</evidence>